<evidence type="ECO:0000313" key="3">
    <source>
        <dbReference type="EMBL" id="NOU58381.1"/>
    </source>
</evidence>
<dbReference type="Pfam" id="PF21012">
    <property type="entry name" value="DUF6850"/>
    <property type="match status" value="1"/>
</dbReference>
<keyword evidence="1" id="KW-0732">Signal</keyword>
<accession>A0ABX1WQV5</accession>
<keyword evidence="4" id="KW-1185">Reference proteome</keyword>
<feature type="chain" id="PRO_5045342812" description="DUF6850 domain-containing protein" evidence="1">
    <location>
        <begin position="23"/>
        <end position="505"/>
    </location>
</feature>
<dbReference type="InterPro" id="IPR049236">
    <property type="entry name" value="DUF6850"/>
</dbReference>
<dbReference type="Proteomes" id="UP000732105">
    <property type="component" value="Unassembled WGS sequence"/>
</dbReference>
<dbReference type="RefSeq" id="WP_171593637.1">
    <property type="nucleotide sequence ID" value="NZ_RZNH01000001.1"/>
</dbReference>
<evidence type="ECO:0000259" key="2">
    <source>
        <dbReference type="Pfam" id="PF21012"/>
    </source>
</evidence>
<protein>
    <recommendedName>
        <fullName evidence="2">DUF6850 domain-containing protein</fullName>
    </recommendedName>
</protein>
<name>A0ABX1WQV5_9BACT</name>
<feature type="domain" description="DUF6850" evidence="2">
    <location>
        <begin position="49"/>
        <end position="504"/>
    </location>
</feature>
<feature type="signal peptide" evidence="1">
    <location>
        <begin position="1"/>
        <end position="22"/>
    </location>
</feature>
<evidence type="ECO:0000313" key="4">
    <source>
        <dbReference type="Proteomes" id="UP000732105"/>
    </source>
</evidence>
<proteinExistence type="predicted"/>
<reference evidence="3 4" key="1">
    <citation type="submission" date="2018-12" db="EMBL/GenBank/DDBJ databases">
        <title>Marinifilum JC070 sp. nov., a marine bacterium isolated from Yongle Blue Hole in the South China Sea.</title>
        <authorList>
            <person name="Fu T."/>
        </authorList>
    </citation>
    <scope>NUCLEOTIDE SEQUENCE [LARGE SCALE GENOMIC DNA]</scope>
    <source>
        <strain evidence="3 4">JC070</strain>
    </source>
</reference>
<organism evidence="3 4">
    <name type="scientific">Marinifilum caeruleilacunae</name>
    <dbReference type="NCBI Taxonomy" id="2499076"/>
    <lineage>
        <taxon>Bacteria</taxon>
        <taxon>Pseudomonadati</taxon>
        <taxon>Bacteroidota</taxon>
        <taxon>Bacteroidia</taxon>
        <taxon>Marinilabiliales</taxon>
        <taxon>Marinifilaceae</taxon>
    </lineage>
</organism>
<evidence type="ECO:0000256" key="1">
    <source>
        <dbReference type="SAM" id="SignalP"/>
    </source>
</evidence>
<gene>
    <name evidence="3" type="ORF">ELS83_01030</name>
</gene>
<dbReference type="EMBL" id="RZNH01000001">
    <property type="protein sequence ID" value="NOU58381.1"/>
    <property type="molecule type" value="Genomic_DNA"/>
</dbReference>
<comment type="caution">
    <text evidence="3">The sequence shown here is derived from an EMBL/GenBank/DDBJ whole genome shotgun (WGS) entry which is preliminary data.</text>
</comment>
<sequence length="505" mass="58155">MRSFIVKYILGVVVIINSAAFAFTQNRNANAVDFEKELINNQSEIWRNPAMLSHKYDKSFSDISLSLQENKSNGLYIIELGDKNSAINFDAYSFKKRKQSSVFGRAKYIKSHTENIKWNTVSDYYRLYPFIVADTIGGKSYKEHYYFEGIYNYESENYTIGIQGKYKATEEYRKLDPRPKSTVSDVTINIGVLKKISKKYKIGANFSFADYQQDQDIDVYKTGAGIKIYYLRGMGVSDKEFSTPVKSNDPKYNTYELKSYEIGTQLIPVDDKGFFSSVSYQKSELELADILYKINHMNSKTLNLSLGRLFKPNGRFLKLKSYFKYLSQKGFDHSYKDFKLINVTQKYTADKFKLGIDGILFYKKEHRSTFYHLNVNYSYSNEERWILTGQKPLQELNHLNLNLGLGKRFVLKKSSLNLKLFSLANYCLNSDLITTNVASEGANEGLITPNYKFLSADKLILGTDIRYDIGTKKSYGLYTRLEYNQMIISGSKSQYGFNLAIGLTL</sequence>